<keyword evidence="2" id="KW-0418">Kinase</keyword>
<dbReference type="AlphaFoldDB" id="A0A5A7UH27"/>
<reference evidence="2 3" key="1">
    <citation type="submission" date="2019-08" db="EMBL/GenBank/DDBJ databases">
        <title>Draft genome sequences of two oriental melons (Cucumis melo L. var makuwa).</title>
        <authorList>
            <person name="Kwon S.-Y."/>
        </authorList>
    </citation>
    <scope>NUCLEOTIDE SEQUENCE [LARGE SCALE GENOMIC DNA]</scope>
    <source>
        <strain evidence="3">cv. SW 3</strain>
        <tissue evidence="2">Leaf</tissue>
    </source>
</reference>
<accession>A0A5A7UH27</accession>
<sequence>MQMGLHFEVQSRWNLRQYKARLVAKGFTQTYGVDYSETFSPVIKLNMVRVLLSVAINKEWRLYQLDVKNAFTNSNLEEVYLCPPLGFEAQFDYEVCKLRKSLYCLKQSFKAWLDRFTLFVKPQGFSQGHSNHTLFTKRSESGKIVVLIVYVDDIVLSGDDTVKITRLKKKMGNEFEIKDLGNLKYFLGMEVARLRKGISISQRKLLTC</sequence>
<dbReference type="OrthoDB" id="1711174at2759"/>
<dbReference type="PANTHER" id="PTHR43383:SF2">
    <property type="entry name" value="AMIDOHYDROLASE 2 FAMILY PROTEIN"/>
    <property type="match status" value="1"/>
</dbReference>
<evidence type="ECO:0000259" key="1">
    <source>
        <dbReference type="Pfam" id="PF07727"/>
    </source>
</evidence>
<organism evidence="2 3">
    <name type="scientific">Cucumis melo var. makuwa</name>
    <name type="common">Oriental melon</name>
    <dbReference type="NCBI Taxonomy" id="1194695"/>
    <lineage>
        <taxon>Eukaryota</taxon>
        <taxon>Viridiplantae</taxon>
        <taxon>Streptophyta</taxon>
        <taxon>Embryophyta</taxon>
        <taxon>Tracheophyta</taxon>
        <taxon>Spermatophyta</taxon>
        <taxon>Magnoliopsida</taxon>
        <taxon>eudicotyledons</taxon>
        <taxon>Gunneridae</taxon>
        <taxon>Pentapetalae</taxon>
        <taxon>rosids</taxon>
        <taxon>fabids</taxon>
        <taxon>Cucurbitales</taxon>
        <taxon>Cucurbitaceae</taxon>
        <taxon>Benincaseae</taxon>
        <taxon>Cucumis</taxon>
    </lineage>
</organism>
<dbReference type="Pfam" id="PF07727">
    <property type="entry name" value="RVT_2"/>
    <property type="match status" value="1"/>
</dbReference>
<dbReference type="InterPro" id="IPR043502">
    <property type="entry name" value="DNA/RNA_pol_sf"/>
</dbReference>
<protein>
    <submittedName>
        <fullName evidence="2">Cysteine-rich RLK (Receptor-like protein kinase) 8</fullName>
    </submittedName>
</protein>
<gene>
    <name evidence="2" type="ORF">E6C27_scaffold773G00410</name>
</gene>
<dbReference type="PANTHER" id="PTHR43383">
    <property type="entry name" value="NODULIN 6"/>
    <property type="match status" value="1"/>
</dbReference>
<comment type="caution">
    <text evidence="2">The sequence shown here is derived from an EMBL/GenBank/DDBJ whole genome shotgun (WGS) entry which is preliminary data.</text>
</comment>
<keyword evidence="2" id="KW-0808">Transferase</keyword>
<dbReference type="Proteomes" id="UP000321393">
    <property type="component" value="Unassembled WGS sequence"/>
</dbReference>
<dbReference type="InterPro" id="IPR013103">
    <property type="entry name" value="RVT_2"/>
</dbReference>
<evidence type="ECO:0000313" key="3">
    <source>
        <dbReference type="Proteomes" id="UP000321393"/>
    </source>
</evidence>
<dbReference type="SUPFAM" id="SSF56672">
    <property type="entry name" value="DNA/RNA polymerases"/>
    <property type="match status" value="1"/>
</dbReference>
<dbReference type="EMBL" id="SSTE01010075">
    <property type="protein sequence ID" value="KAA0052841.1"/>
    <property type="molecule type" value="Genomic_DNA"/>
</dbReference>
<dbReference type="GO" id="GO:0016301">
    <property type="term" value="F:kinase activity"/>
    <property type="evidence" value="ECO:0007669"/>
    <property type="project" value="UniProtKB-KW"/>
</dbReference>
<proteinExistence type="predicted"/>
<name>A0A5A7UH27_CUCMM</name>
<feature type="domain" description="Reverse transcriptase Ty1/copia-type" evidence="1">
    <location>
        <begin position="16"/>
        <end position="205"/>
    </location>
</feature>
<evidence type="ECO:0000313" key="2">
    <source>
        <dbReference type="EMBL" id="KAA0052841.1"/>
    </source>
</evidence>